<dbReference type="GO" id="GO:0005886">
    <property type="term" value="C:plasma membrane"/>
    <property type="evidence" value="ECO:0007669"/>
    <property type="project" value="UniProtKB-SubCell"/>
</dbReference>
<dbReference type="EMBL" id="AP011645">
    <property type="protein sequence ID" value="BAL52991.1"/>
    <property type="molecule type" value="Genomic_DNA"/>
</dbReference>
<feature type="transmembrane region" description="Helical" evidence="8">
    <location>
        <begin position="131"/>
        <end position="150"/>
    </location>
</feature>
<evidence type="ECO:0000256" key="3">
    <source>
        <dbReference type="ARBA" id="ARBA00022679"/>
    </source>
</evidence>
<evidence type="ECO:0000256" key="4">
    <source>
        <dbReference type="ARBA" id="ARBA00022692"/>
    </source>
</evidence>
<dbReference type="GO" id="GO:0071555">
    <property type="term" value="P:cell wall organization"/>
    <property type="evidence" value="ECO:0007669"/>
    <property type="project" value="TreeGrafter"/>
</dbReference>
<comment type="subcellular location">
    <subcellularLocation>
        <location evidence="1">Cell membrane</location>
        <topology evidence="1">Multi-pass membrane protein</topology>
    </subcellularLocation>
</comment>
<feature type="transmembrane region" description="Helical" evidence="8">
    <location>
        <begin position="244"/>
        <end position="263"/>
    </location>
</feature>
<keyword evidence="4 8" id="KW-0812">Transmembrane</keyword>
<accession>H5SA05</accession>
<evidence type="ECO:0000256" key="8">
    <source>
        <dbReference type="SAM" id="Phobius"/>
    </source>
</evidence>
<keyword evidence="6 8" id="KW-0472">Membrane</keyword>
<organism evidence="9">
    <name type="scientific">uncultured Acetothermia bacterium</name>
    <dbReference type="NCBI Taxonomy" id="236499"/>
    <lineage>
        <taxon>Bacteria</taxon>
        <taxon>Candidatus Bipolaricaulota</taxon>
        <taxon>environmental samples</taxon>
    </lineage>
</organism>
<evidence type="ECO:0000313" key="9">
    <source>
        <dbReference type="EMBL" id="BAL52991.1"/>
    </source>
</evidence>
<dbReference type="PANTHER" id="PTHR22926">
    <property type="entry name" value="PHOSPHO-N-ACETYLMURAMOYL-PENTAPEPTIDE-TRANSFERASE"/>
    <property type="match status" value="1"/>
</dbReference>
<comment type="cofactor">
    <cofactor evidence="7">
        <name>Mg(2+)</name>
        <dbReference type="ChEBI" id="CHEBI:18420"/>
    </cofactor>
</comment>
<dbReference type="GO" id="GO:0009103">
    <property type="term" value="P:lipopolysaccharide biosynthetic process"/>
    <property type="evidence" value="ECO:0007669"/>
    <property type="project" value="TreeGrafter"/>
</dbReference>
<feature type="transmembrane region" description="Helical" evidence="8">
    <location>
        <begin position="57"/>
        <end position="73"/>
    </location>
</feature>
<sequence length="315" mass="33500">MWSCTTSLARYNAPVVREFFVGLASSLILTALSRYVAQRIGLLDLPDDAHKQHGRTVAIGGWALAGAALPILALADAHMWRLALGSCVALFTGLLDDRFGLSPKAKLLGQLLCALVTALGTGWVIQSVTLFGIEIALGWLAVPFTLFWIIGAINAFNLMDGLDGLATGSAAIIFGATAFIAAQSGNEVVLALSVGFVGVLLGFLLFNWAPAKVFLGDGGTHFVGFWLAVLSVHTTSATLSDVPIFVAILLLGVPIFDTAWAILRRIRERRSILQADRGHLHHRILALGLSERATVLVLYGIVAALCVLAIVVFFS</sequence>
<keyword evidence="7" id="KW-0460">Magnesium</keyword>
<feature type="transmembrane region" description="Helical" evidence="8">
    <location>
        <begin position="107"/>
        <end position="125"/>
    </location>
</feature>
<evidence type="ECO:0000256" key="2">
    <source>
        <dbReference type="ARBA" id="ARBA00022475"/>
    </source>
</evidence>
<feature type="transmembrane region" description="Helical" evidence="8">
    <location>
        <begin position="188"/>
        <end position="206"/>
    </location>
</feature>
<evidence type="ECO:0000256" key="7">
    <source>
        <dbReference type="PIRSR" id="PIRSR600715-1"/>
    </source>
</evidence>
<keyword evidence="3 9" id="KW-0808">Transferase</keyword>
<reference evidence="9" key="2">
    <citation type="journal article" date="2012" name="PLoS ONE">
        <title>A Deeply Branching Thermophilic Bacterium with an Ancient Acetyl-CoA Pathway Dominates a Subsurface Ecosystem.</title>
        <authorList>
            <person name="Takami H."/>
            <person name="Noguchi H."/>
            <person name="Takaki Y."/>
            <person name="Uchiyama I."/>
            <person name="Toyoda A."/>
            <person name="Nishi S."/>
            <person name="Chee G.-J."/>
            <person name="Arai W."/>
            <person name="Nunoura T."/>
            <person name="Itoh T."/>
            <person name="Hattori M."/>
            <person name="Takai K."/>
        </authorList>
    </citation>
    <scope>NUCLEOTIDE SEQUENCE</scope>
</reference>
<evidence type="ECO:0000256" key="5">
    <source>
        <dbReference type="ARBA" id="ARBA00022989"/>
    </source>
</evidence>
<proteinExistence type="predicted"/>
<feature type="transmembrane region" description="Helical" evidence="8">
    <location>
        <begin position="293"/>
        <end position="314"/>
    </location>
</feature>
<dbReference type="GO" id="GO:0044038">
    <property type="term" value="P:cell wall macromolecule biosynthetic process"/>
    <property type="evidence" value="ECO:0007669"/>
    <property type="project" value="TreeGrafter"/>
</dbReference>
<dbReference type="CDD" id="cd06853">
    <property type="entry name" value="GT_WecA_like"/>
    <property type="match status" value="1"/>
</dbReference>
<evidence type="ECO:0000256" key="1">
    <source>
        <dbReference type="ARBA" id="ARBA00004651"/>
    </source>
</evidence>
<dbReference type="Pfam" id="PF00953">
    <property type="entry name" value="Glycos_transf_4"/>
    <property type="match status" value="1"/>
</dbReference>
<protein>
    <submittedName>
        <fullName evidence="9">Glycosyl transferase family 4</fullName>
    </submittedName>
</protein>
<dbReference type="InterPro" id="IPR000715">
    <property type="entry name" value="Glycosyl_transferase_4"/>
</dbReference>
<keyword evidence="7" id="KW-0479">Metal-binding</keyword>
<keyword evidence="5 8" id="KW-1133">Transmembrane helix</keyword>
<feature type="transmembrane region" description="Helical" evidence="8">
    <location>
        <begin position="162"/>
        <end position="182"/>
    </location>
</feature>
<evidence type="ECO:0000256" key="6">
    <source>
        <dbReference type="ARBA" id="ARBA00023136"/>
    </source>
</evidence>
<keyword evidence="2" id="KW-1003">Cell membrane</keyword>
<dbReference type="GO" id="GO:0046872">
    <property type="term" value="F:metal ion binding"/>
    <property type="evidence" value="ECO:0007669"/>
    <property type="project" value="UniProtKB-KW"/>
</dbReference>
<feature type="binding site" evidence="7">
    <location>
        <position position="157"/>
    </location>
    <ligand>
        <name>Mg(2+)</name>
        <dbReference type="ChEBI" id="CHEBI:18420"/>
    </ligand>
</feature>
<feature type="binding site" evidence="7">
    <location>
        <position position="217"/>
    </location>
    <ligand>
        <name>Mg(2+)</name>
        <dbReference type="ChEBI" id="CHEBI:18420"/>
    </ligand>
</feature>
<dbReference type="GO" id="GO:0016780">
    <property type="term" value="F:phosphotransferase activity, for other substituted phosphate groups"/>
    <property type="evidence" value="ECO:0007669"/>
    <property type="project" value="InterPro"/>
</dbReference>
<feature type="transmembrane region" description="Helical" evidence="8">
    <location>
        <begin position="19"/>
        <end position="37"/>
    </location>
</feature>
<gene>
    <name evidence="9" type="ORF">HGMM_F04A11C09</name>
</gene>
<dbReference type="AlphaFoldDB" id="H5SA05"/>
<name>H5SA05_9BACT</name>
<dbReference type="PANTHER" id="PTHR22926:SF3">
    <property type="entry name" value="UNDECAPRENYL-PHOSPHATE ALPHA-N-ACETYLGLUCOSAMINYL 1-PHOSPHATE TRANSFERASE"/>
    <property type="match status" value="1"/>
</dbReference>
<reference evidence="9" key="1">
    <citation type="journal article" date="2005" name="Environ. Microbiol.">
        <title>Genetic and functional properties of uncultivated thermophilic crenarchaeotes from a subsurface gold mine as revealed by analysis of genome fragments.</title>
        <authorList>
            <person name="Nunoura T."/>
            <person name="Hirayama H."/>
            <person name="Takami H."/>
            <person name="Oida H."/>
            <person name="Nishi S."/>
            <person name="Shimamura S."/>
            <person name="Suzuki Y."/>
            <person name="Inagaki F."/>
            <person name="Takai K."/>
            <person name="Nealson K.H."/>
            <person name="Horikoshi K."/>
        </authorList>
    </citation>
    <scope>NUCLEOTIDE SEQUENCE</scope>
</reference>